<evidence type="ECO:0000256" key="1">
    <source>
        <dbReference type="ARBA" id="ARBA00022999"/>
    </source>
</evidence>
<evidence type="ECO:0000256" key="2">
    <source>
        <dbReference type="PROSITE-ProRule" id="PRU00191"/>
    </source>
</evidence>
<evidence type="ECO:0000259" key="5">
    <source>
        <dbReference type="PROSITE" id="PS50001"/>
    </source>
</evidence>
<gene>
    <name evidence="6 8" type="primary">SH2D4A</name>
</gene>
<dbReference type="PROSITE" id="PS50001">
    <property type="entry name" value="SH2"/>
    <property type="match status" value="1"/>
</dbReference>
<evidence type="ECO:0000313" key="7">
    <source>
        <dbReference type="Proteomes" id="UP000002277"/>
    </source>
</evidence>
<dbReference type="Gene3D" id="3.30.505.10">
    <property type="entry name" value="SH2 domain"/>
    <property type="match status" value="1"/>
</dbReference>
<dbReference type="AlphaFoldDB" id="A0A2I3RWA1"/>
<dbReference type="PANTHER" id="PTHR14388">
    <property type="entry name" value="T CELL-SPECIFIC ADAPTER PROTEIN TSAD"/>
    <property type="match status" value="1"/>
</dbReference>
<reference evidence="6" key="3">
    <citation type="submission" date="2025-09" db="UniProtKB">
        <authorList>
            <consortium name="Ensembl"/>
        </authorList>
    </citation>
    <scope>IDENTIFICATION</scope>
</reference>
<dbReference type="Proteomes" id="UP000002277">
    <property type="component" value="Chromosome 8"/>
</dbReference>
<sequence>MLKQILSEMYIDPDLLAELSEEQKQILFFKMREEQIRRWKEREAVMERKESLPVKPRPKKENGKSVHWKLGADKEVWVWVMGEHHLDKPYDVLCNEIIAERARLKAEQEAEELRKTDSEEFTNSLKTKSQYHDLQAPDNQQTKDIWKKVAEKEELEQGSRPAPTLEEEKIRSPSSSSRNIQQMLADSINRMKAYAFHQKKESMKKKQDEEINQIEEERTKQMCKSWKEDSEWQASLRKSKAADEKRRSLAKQAREDYKRLSLGAQKGRGGERQQSPLRVPQKPKRPPLPPKPQFLNPGKPKTDLKIALTVSYLGVTDSISMQLDLTEGIFWNDLAEIPAFFCFATGILTLKKANELLLSTGMPGSFLIRVSERIKGYALSYLSEDGCKHFLIDASADAYSFLGVDQLQHATLADLVEYHKEEPITSLGKELLLYPCGQQDQLPDYLELFE</sequence>
<dbReference type="PANTHER" id="PTHR14388:SF5">
    <property type="entry name" value="SH2 DOMAIN-CONTAINING PROTEIN 4A"/>
    <property type="match status" value="1"/>
</dbReference>
<dbReference type="InterPro" id="IPR000980">
    <property type="entry name" value="SH2"/>
</dbReference>
<feature type="region of interest" description="Disordered" evidence="4">
    <location>
        <begin position="236"/>
        <end position="299"/>
    </location>
</feature>
<feature type="coiled-coil region" evidence="3">
    <location>
        <begin position="197"/>
        <end position="224"/>
    </location>
</feature>
<evidence type="ECO:0000313" key="8">
    <source>
        <dbReference type="VGNC" id="VGNC:798"/>
    </source>
</evidence>
<name>A0A2I3RWA1_PANTR</name>
<keyword evidence="3" id="KW-0175">Coiled coil</keyword>
<proteinExistence type="predicted"/>
<dbReference type="VGNC" id="VGNC:798">
    <property type="gene designation" value="SH2D4A"/>
</dbReference>
<feature type="region of interest" description="Disordered" evidence="4">
    <location>
        <begin position="152"/>
        <end position="179"/>
    </location>
</feature>
<dbReference type="SUPFAM" id="SSF55550">
    <property type="entry name" value="SH2 domain"/>
    <property type="match status" value="1"/>
</dbReference>
<dbReference type="Bgee" id="ENSPTRG00000020034">
    <property type="expression patterns" value="Expressed in lung and 9 other cell types or tissues"/>
</dbReference>
<dbReference type="Ensembl" id="ENSPTRT00000106764.1">
    <property type="protein sequence ID" value="ENSPTRP00000068902.1"/>
    <property type="gene ID" value="ENSPTRG00000020034.7"/>
</dbReference>
<reference evidence="6 7" key="1">
    <citation type="journal article" date="2005" name="Nature">
        <title>Initial sequence of the chimpanzee genome and comparison with the human genome.</title>
        <authorList>
            <consortium name="Chimpanzee sequencing and analysis consortium"/>
        </authorList>
    </citation>
    <scope>NUCLEOTIDE SEQUENCE [LARGE SCALE GENOMIC DNA]</scope>
</reference>
<evidence type="ECO:0000256" key="3">
    <source>
        <dbReference type="SAM" id="Coils"/>
    </source>
</evidence>
<dbReference type="EMBL" id="AACZ04065702">
    <property type="status" value="NOT_ANNOTATED_CDS"/>
    <property type="molecule type" value="Genomic_DNA"/>
</dbReference>
<keyword evidence="1 2" id="KW-0727">SH2 domain</keyword>
<dbReference type="FunFam" id="3.30.505.10:FF:000034">
    <property type="entry name" value="SH2 domain-containing protein 4A"/>
    <property type="match status" value="1"/>
</dbReference>
<evidence type="ECO:0000313" key="6">
    <source>
        <dbReference type="Ensembl" id="ENSPTRP00000068902.1"/>
    </source>
</evidence>
<dbReference type="GeneTree" id="ENSGT00940000157357"/>
<feature type="compositionally biased region" description="Basic and acidic residues" evidence="4">
    <location>
        <begin position="240"/>
        <end position="259"/>
    </location>
</feature>
<dbReference type="SMART" id="SM00252">
    <property type="entry name" value="SH2"/>
    <property type="match status" value="1"/>
</dbReference>
<feature type="domain" description="SH2" evidence="5">
    <location>
        <begin position="343"/>
        <end position="436"/>
    </location>
</feature>
<dbReference type="Pfam" id="PF00017">
    <property type="entry name" value="SH2"/>
    <property type="match status" value="1"/>
</dbReference>
<protein>
    <submittedName>
        <fullName evidence="6">SH2 domain containing 4A</fullName>
    </submittedName>
</protein>
<organism evidence="6 7">
    <name type="scientific">Pan troglodytes</name>
    <name type="common">Chimpanzee</name>
    <dbReference type="NCBI Taxonomy" id="9598"/>
    <lineage>
        <taxon>Eukaryota</taxon>
        <taxon>Metazoa</taxon>
        <taxon>Chordata</taxon>
        <taxon>Craniata</taxon>
        <taxon>Vertebrata</taxon>
        <taxon>Euteleostomi</taxon>
        <taxon>Mammalia</taxon>
        <taxon>Eutheria</taxon>
        <taxon>Euarchontoglires</taxon>
        <taxon>Primates</taxon>
        <taxon>Haplorrhini</taxon>
        <taxon>Catarrhini</taxon>
        <taxon>Hominidae</taxon>
        <taxon>Pan</taxon>
    </lineage>
</organism>
<reference evidence="6" key="2">
    <citation type="submission" date="2025-08" db="UniProtKB">
        <authorList>
            <consortium name="Ensembl"/>
        </authorList>
    </citation>
    <scope>IDENTIFICATION</scope>
</reference>
<accession>A0A2I3RWA1</accession>
<keyword evidence="7" id="KW-1185">Reference proteome</keyword>
<evidence type="ECO:0000256" key="4">
    <source>
        <dbReference type="SAM" id="MobiDB-lite"/>
    </source>
</evidence>
<dbReference type="InterPro" id="IPR036860">
    <property type="entry name" value="SH2_dom_sf"/>
</dbReference>